<accession>A0AAC9B5R1</accession>
<reference evidence="1 2" key="1">
    <citation type="journal article" date="2016" name="J. Clin. Microbiol.">
        <title>Detection and Whole-Genome Sequencing of Carbapenemase-Producing Aeromonas hydrophila Isolates from Routine Perirectal Surveillance Culture.</title>
        <authorList>
            <person name="Hughes H.Y."/>
            <person name="Conlan S.P."/>
            <person name="Lau A.F."/>
            <person name="Dekker J.P."/>
            <person name="Michelin A.V."/>
            <person name="Youn J.H."/>
            <person name="Henderson D.K."/>
            <person name="Frank K.M."/>
            <person name="Segre J.A."/>
            <person name="Palmore T.N."/>
        </authorList>
    </citation>
    <scope>NUCLEOTIDE SEQUENCE [LARGE SCALE GENOMIC DNA]</scope>
    <source>
        <strain evidence="1 2">AVNIH1</strain>
    </source>
</reference>
<evidence type="ECO:0000313" key="1">
    <source>
        <dbReference type="EMBL" id="ANB52004.1"/>
    </source>
</evidence>
<protein>
    <submittedName>
        <fullName evidence="1">Uncharacterized protein</fullName>
    </submittedName>
</protein>
<proteinExistence type="predicted"/>
<sequence length="72" mass="7904">MGDLRIGSLWGSVKLAIGLQYLESSIFSVASGHRLATSQDQSAIARRKYTDKNSNIRCARGELACQQVDIFT</sequence>
<dbReference type="AlphaFoldDB" id="A0AAC9B5R1"/>
<dbReference type="EMBL" id="CP014774">
    <property type="protein sequence ID" value="ANB52004.1"/>
    <property type="molecule type" value="Genomic_DNA"/>
</dbReference>
<name>A0AAC9B5R1_AERVE</name>
<organism evidence="1 2">
    <name type="scientific">Aeromonas veronii</name>
    <dbReference type="NCBI Taxonomy" id="654"/>
    <lineage>
        <taxon>Bacteria</taxon>
        <taxon>Pseudomonadati</taxon>
        <taxon>Pseudomonadota</taxon>
        <taxon>Gammaproteobacteria</taxon>
        <taxon>Aeromonadales</taxon>
        <taxon>Aeromonadaceae</taxon>
        <taxon>Aeromonas</taxon>
    </lineage>
</organism>
<gene>
    <name evidence="1" type="ORF">WM43_04675</name>
</gene>
<dbReference type="Proteomes" id="UP000076809">
    <property type="component" value="Chromosome"/>
</dbReference>
<evidence type="ECO:0000313" key="2">
    <source>
        <dbReference type="Proteomes" id="UP000076809"/>
    </source>
</evidence>